<dbReference type="InterPro" id="IPR011990">
    <property type="entry name" value="TPR-like_helical_dom_sf"/>
</dbReference>
<feature type="transmembrane region" description="Helical" evidence="3">
    <location>
        <begin position="504"/>
        <end position="537"/>
    </location>
</feature>
<evidence type="ECO:0000256" key="3">
    <source>
        <dbReference type="SAM" id="Phobius"/>
    </source>
</evidence>
<sequence>MTKGSKIWLWILMIAGGFSAIAGLAAMKYSAGTGILAVIIGSCQIAGAALLLFKQKKEGFYLICVIAVVDFIYSMINHTSILMALIRLIGMPGITYLLLYRNSGDKNQKMSAENPDVVPVQNASTNSNMESTARAESDFEENRNTAEASSTKTGDQASDPDGTKEKTQTTQNTAKKSTGSFENKTPVLGSAKKMDISEDLYKELEIDRAWDEKTIRTYLKGIQKIWTQRQGATNDKEQLLLIDKVLKMIEDAYRFLTKAIKRQQYDQALELAYKAGKIRDVAEEKLLSLLEQAKAYYRKGNLQLATKFAEEAIEGKVNDVSAYDLLVHCYFENGIYEKALDIVDKGLAVFARDLNLHWLGARIATIGTQNFEEAQQRVNVLLELAPDKSIGHSEQIYLHLRKGDEDLAFQEIDSYITAHPDDEEFKQGVAYDLDAYSNTCYYYDAAQNASFIADKTSYEKCLALRSKAVEIFEDEHTQNQLERAKYYGQKEWNDWNMPAIKSLALYGTIFTIIGFAADMFLAFGIVLYAVMGVLIYFSFRPYWQINKTYVTGEMGTAEKIINRVGDATAQAAIWGFQAFIKFMGIVLKFIFVLASGKWLDF</sequence>
<feature type="compositionally biased region" description="Basic and acidic residues" evidence="2">
    <location>
        <begin position="133"/>
        <end position="144"/>
    </location>
</feature>
<evidence type="ECO:0000313" key="4">
    <source>
        <dbReference type="EMBL" id="NSE16619.1"/>
    </source>
</evidence>
<dbReference type="Gene3D" id="1.25.40.10">
    <property type="entry name" value="Tetratricopeptide repeat domain"/>
    <property type="match status" value="2"/>
</dbReference>
<keyword evidence="1" id="KW-0235">DNA replication</keyword>
<dbReference type="Gene3D" id="1.10.287.110">
    <property type="entry name" value="DnaJ domain"/>
    <property type="match status" value="1"/>
</dbReference>
<feature type="transmembrane region" description="Helical" evidence="3">
    <location>
        <begin position="82"/>
        <end position="100"/>
    </location>
</feature>
<evidence type="ECO:0000256" key="1">
    <source>
        <dbReference type="ARBA" id="ARBA00022705"/>
    </source>
</evidence>
<accession>A0ABX2GE50</accession>
<evidence type="ECO:0000256" key="2">
    <source>
        <dbReference type="SAM" id="MobiDB-lite"/>
    </source>
</evidence>
<organism evidence="4 5">
    <name type="scientific">Fusicatenibacter saccharivorans</name>
    <dbReference type="NCBI Taxonomy" id="1150298"/>
    <lineage>
        <taxon>Bacteria</taxon>
        <taxon>Bacillati</taxon>
        <taxon>Bacillota</taxon>
        <taxon>Clostridia</taxon>
        <taxon>Lachnospirales</taxon>
        <taxon>Lachnospiraceae</taxon>
        <taxon>Fusicatenibacter</taxon>
    </lineage>
</organism>
<protein>
    <recommendedName>
        <fullName evidence="6">Tetratricopeptide repeat protein</fullName>
    </recommendedName>
</protein>
<keyword evidence="5" id="KW-1185">Reference proteome</keyword>
<feature type="compositionally biased region" description="Polar residues" evidence="2">
    <location>
        <begin position="121"/>
        <end position="131"/>
    </location>
</feature>
<dbReference type="SUPFAM" id="SSF48452">
    <property type="entry name" value="TPR-like"/>
    <property type="match status" value="1"/>
</dbReference>
<keyword evidence="3" id="KW-1133">Transmembrane helix</keyword>
<evidence type="ECO:0008006" key="6">
    <source>
        <dbReference type="Google" id="ProtNLM"/>
    </source>
</evidence>
<reference evidence="4 5" key="1">
    <citation type="journal article" date="2020" name="Cell Host Microbe">
        <title>Functional and Genomic Variation between Human-Derived Isolates of Lachnospiraceae Reveals Inter- and Intra-Species Diversity.</title>
        <authorList>
            <person name="Sorbara M.T."/>
            <person name="Littmann E.R."/>
            <person name="Fontana E."/>
            <person name="Moody T.U."/>
            <person name="Kohout C.E."/>
            <person name="Gjonbalaj M."/>
            <person name="Eaton V."/>
            <person name="Seok R."/>
            <person name="Leiner I.M."/>
            <person name="Pamer E.G."/>
        </authorList>
    </citation>
    <scope>NUCLEOTIDE SEQUENCE [LARGE SCALE GENOMIC DNA]</scope>
    <source>
        <strain evidence="4 5">MSK.14.54</strain>
    </source>
</reference>
<name>A0ABX2GE50_9FIRM</name>
<dbReference type="SUPFAM" id="SSF46565">
    <property type="entry name" value="Chaperone J-domain"/>
    <property type="match status" value="1"/>
</dbReference>
<feature type="transmembrane region" description="Helical" evidence="3">
    <location>
        <begin position="571"/>
        <end position="594"/>
    </location>
</feature>
<feature type="transmembrane region" description="Helical" evidence="3">
    <location>
        <begin position="33"/>
        <end position="53"/>
    </location>
</feature>
<evidence type="ECO:0000313" key="5">
    <source>
        <dbReference type="Proteomes" id="UP000768180"/>
    </source>
</evidence>
<feature type="transmembrane region" description="Helical" evidence="3">
    <location>
        <begin position="60"/>
        <end position="76"/>
    </location>
</feature>
<feature type="compositionally biased region" description="Polar residues" evidence="2">
    <location>
        <begin position="145"/>
        <end position="156"/>
    </location>
</feature>
<feature type="transmembrane region" description="Helical" evidence="3">
    <location>
        <begin position="7"/>
        <end position="27"/>
    </location>
</feature>
<keyword evidence="3" id="KW-0472">Membrane</keyword>
<feature type="region of interest" description="Disordered" evidence="2">
    <location>
        <begin position="110"/>
        <end position="186"/>
    </location>
</feature>
<feature type="compositionally biased region" description="Polar residues" evidence="2">
    <location>
        <begin position="168"/>
        <end position="183"/>
    </location>
</feature>
<dbReference type="RefSeq" id="WP_173829896.1">
    <property type="nucleotide sequence ID" value="NZ_JAAITQ010000015.1"/>
</dbReference>
<proteinExistence type="predicted"/>
<gene>
    <name evidence="4" type="ORF">G5B05_09400</name>
</gene>
<dbReference type="EMBL" id="JAAITQ010000015">
    <property type="protein sequence ID" value="NSE16619.1"/>
    <property type="molecule type" value="Genomic_DNA"/>
</dbReference>
<dbReference type="InterPro" id="IPR036869">
    <property type="entry name" value="J_dom_sf"/>
</dbReference>
<keyword evidence="3" id="KW-0812">Transmembrane</keyword>
<comment type="caution">
    <text evidence="4">The sequence shown here is derived from an EMBL/GenBank/DDBJ whole genome shotgun (WGS) entry which is preliminary data.</text>
</comment>
<dbReference type="Proteomes" id="UP000768180">
    <property type="component" value="Unassembled WGS sequence"/>
</dbReference>